<evidence type="ECO:0008006" key="17">
    <source>
        <dbReference type="Google" id="ProtNLM"/>
    </source>
</evidence>
<keyword evidence="9 12" id="KW-0408">Iron</keyword>
<dbReference type="PANTHER" id="PTHR24286:SF11">
    <property type="entry name" value="CYTOCHROME P450, FAMILY 87, SUBFAMILY A, POLYPEPTIDE 2"/>
    <property type="match status" value="1"/>
</dbReference>
<dbReference type="GO" id="GO:0016132">
    <property type="term" value="P:brassinosteroid biosynthetic process"/>
    <property type="evidence" value="ECO:0007669"/>
    <property type="project" value="TreeGrafter"/>
</dbReference>
<feature type="signal peptide" evidence="14">
    <location>
        <begin position="1"/>
        <end position="17"/>
    </location>
</feature>
<evidence type="ECO:0000256" key="6">
    <source>
        <dbReference type="ARBA" id="ARBA00022723"/>
    </source>
</evidence>
<dbReference type="GO" id="GO:0016020">
    <property type="term" value="C:membrane"/>
    <property type="evidence" value="ECO:0007669"/>
    <property type="project" value="UniProtKB-SubCell"/>
</dbReference>
<evidence type="ECO:0000256" key="10">
    <source>
        <dbReference type="ARBA" id="ARBA00023033"/>
    </source>
</evidence>
<dbReference type="GO" id="GO:0004497">
    <property type="term" value="F:monooxygenase activity"/>
    <property type="evidence" value="ECO:0007669"/>
    <property type="project" value="UniProtKB-KW"/>
</dbReference>
<keyword evidence="14" id="KW-0732">Signal</keyword>
<comment type="cofactor">
    <cofactor evidence="1 12">
        <name>heme</name>
        <dbReference type="ChEBI" id="CHEBI:30413"/>
    </cofactor>
</comment>
<dbReference type="FunFam" id="1.10.630.10:FF:000020">
    <property type="entry name" value="Cytochrome P450 family protein"/>
    <property type="match status" value="1"/>
</dbReference>
<keyword evidence="16" id="KW-1185">Reference proteome</keyword>
<proteinExistence type="inferred from homology"/>
<evidence type="ECO:0000256" key="7">
    <source>
        <dbReference type="ARBA" id="ARBA00022989"/>
    </source>
</evidence>
<dbReference type="EMBL" id="JAMYWD010000011">
    <property type="protein sequence ID" value="KAJ4954396.1"/>
    <property type="molecule type" value="Genomic_DNA"/>
</dbReference>
<dbReference type="InterPro" id="IPR001128">
    <property type="entry name" value="Cyt_P450"/>
</dbReference>
<evidence type="ECO:0000256" key="9">
    <source>
        <dbReference type="ARBA" id="ARBA00023004"/>
    </source>
</evidence>
<dbReference type="GO" id="GO:0010268">
    <property type="term" value="P:brassinosteroid homeostasis"/>
    <property type="evidence" value="ECO:0007669"/>
    <property type="project" value="TreeGrafter"/>
</dbReference>
<gene>
    <name evidence="15" type="ORF">NE237_011179</name>
</gene>
<organism evidence="15 16">
    <name type="scientific">Protea cynaroides</name>
    <dbReference type="NCBI Taxonomy" id="273540"/>
    <lineage>
        <taxon>Eukaryota</taxon>
        <taxon>Viridiplantae</taxon>
        <taxon>Streptophyta</taxon>
        <taxon>Embryophyta</taxon>
        <taxon>Tracheophyta</taxon>
        <taxon>Spermatophyta</taxon>
        <taxon>Magnoliopsida</taxon>
        <taxon>Proteales</taxon>
        <taxon>Proteaceae</taxon>
        <taxon>Protea</taxon>
    </lineage>
</organism>
<dbReference type="PRINTS" id="PR00463">
    <property type="entry name" value="EP450I"/>
</dbReference>
<keyword evidence="10 13" id="KW-0503">Monooxygenase</keyword>
<dbReference type="InterPro" id="IPR017972">
    <property type="entry name" value="Cyt_P450_CS"/>
</dbReference>
<dbReference type="CDD" id="cd11043">
    <property type="entry name" value="CYP90-like"/>
    <property type="match status" value="1"/>
</dbReference>
<dbReference type="InterPro" id="IPR002401">
    <property type="entry name" value="Cyt_P450_E_grp-I"/>
</dbReference>
<evidence type="ECO:0000256" key="2">
    <source>
        <dbReference type="ARBA" id="ARBA00004370"/>
    </source>
</evidence>
<keyword evidence="5" id="KW-0812">Transmembrane</keyword>
<feature type="binding site" description="axial binding residue" evidence="12">
    <location>
        <position position="421"/>
    </location>
    <ligand>
        <name>heme</name>
        <dbReference type="ChEBI" id="CHEBI:30413"/>
    </ligand>
    <ligandPart>
        <name>Fe</name>
        <dbReference type="ChEBI" id="CHEBI:18248"/>
    </ligandPart>
</feature>
<sequence>MWPLFLFAIAILTLCITDCVYRWRNPKCNGKLPPGSMGVPLIGETLQFFSTYKSNDLSPFIKQRMKRYGPLFRTSLVGRPVVISIDQEFNNFIFQQEGKLFQLWYMDSFMKIFGNQSLLALQGYIHKYLRSLVFNLLGPQTLKEKLLSEMELATMKHLQLWSNQDSVELKEAAATMVFNLAAKKLISYDEEKCSQKLRENFADFRQGLISFPLNIPGTPFYKCLQGKKKAITLIKNTLDERRTSPNKHHGDFMDLVLDELNKTNSILTEDMVLHLIFVLIFATYESTSTSMALIVKFVTDHPPVLEELTKEHETILQKRENVDSRITWEEFKSMTFTSMVINESLRLGNPAPLILRKTMADIHIKGYTIPAGWAVMLCPPAVHLDPTKFADPLTFNPWRWKGIESNPGKNFMGFGGGARSCVGSDFAKVQITFFLHHLVTKYRWKIIQGGDILRDPGVKFPNGLHFQILEKHK</sequence>
<dbReference type="GO" id="GO:0020037">
    <property type="term" value="F:heme binding"/>
    <property type="evidence" value="ECO:0007669"/>
    <property type="project" value="InterPro"/>
</dbReference>
<comment type="caution">
    <text evidence="15">The sequence shown here is derived from an EMBL/GenBank/DDBJ whole genome shotgun (WGS) entry which is preliminary data.</text>
</comment>
<evidence type="ECO:0000256" key="8">
    <source>
        <dbReference type="ARBA" id="ARBA00023002"/>
    </source>
</evidence>
<evidence type="ECO:0000313" key="15">
    <source>
        <dbReference type="EMBL" id="KAJ4954396.1"/>
    </source>
</evidence>
<dbReference type="InterPro" id="IPR036396">
    <property type="entry name" value="Cyt_P450_sf"/>
</dbReference>
<dbReference type="GO" id="GO:0016705">
    <property type="term" value="F:oxidoreductase activity, acting on paired donors, with incorporation or reduction of molecular oxygen"/>
    <property type="evidence" value="ECO:0007669"/>
    <property type="project" value="InterPro"/>
</dbReference>
<evidence type="ECO:0000256" key="12">
    <source>
        <dbReference type="PIRSR" id="PIRSR602401-1"/>
    </source>
</evidence>
<dbReference type="PRINTS" id="PR00385">
    <property type="entry name" value="P450"/>
</dbReference>
<evidence type="ECO:0000256" key="1">
    <source>
        <dbReference type="ARBA" id="ARBA00001971"/>
    </source>
</evidence>
<keyword evidence="6 12" id="KW-0479">Metal-binding</keyword>
<evidence type="ECO:0000256" key="5">
    <source>
        <dbReference type="ARBA" id="ARBA00022692"/>
    </source>
</evidence>
<feature type="chain" id="PRO_5040253027" description="Cytochrome P450" evidence="14">
    <location>
        <begin position="18"/>
        <end position="473"/>
    </location>
</feature>
<dbReference type="Pfam" id="PF00067">
    <property type="entry name" value="p450"/>
    <property type="match status" value="1"/>
</dbReference>
<evidence type="ECO:0000256" key="14">
    <source>
        <dbReference type="SAM" id="SignalP"/>
    </source>
</evidence>
<dbReference type="PANTHER" id="PTHR24286">
    <property type="entry name" value="CYTOCHROME P450 26"/>
    <property type="match status" value="1"/>
</dbReference>
<evidence type="ECO:0000256" key="3">
    <source>
        <dbReference type="ARBA" id="ARBA00010617"/>
    </source>
</evidence>
<keyword evidence="7" id="KW-1133">Transmembrane helix</keyword>
<keyword evidence="11" id="KW-0472">Membrane</keyword>
<comment type="similarity">
    <text evidence="3 13">Belongs to the cytochrome P450 family.</text>
</comment>
<comment type="subcellular location">
    <subcellularLocation>
        <location evidence="2">Membrane</location>
    </subcellularLocation>
</comment>
<dbReference type="GO" id="GO:0005506">
    <property type="term" value="F:iron ion binding"/>
    <property type="evidence" value="ECO:0007669"/>
    <property type="project" value="InterPro"/>
</dbReference>
<evidence type="ECO:0000313" key="16">
    <source>
        <dbReference type="Proteomes" id="UP001141806"/>
    </source>
</evidence>
<dbReference type="Gene3D" id="1.10.630.10">
    <property type="entry name" value="Cytochrome P450"/>
    <property type="match status" value="1"/>
</dbReference>
<keyword evidence="4 12" id="KW-0349">Heme</keyword>
<evidence type="ECO:0000256" key="13">
    <source>
        <dbReference type="RuleBase" id="RU000461"/>
    </source>
</evidence>
<reference evidence="15" key="1">
    <citation type="journal article" date="2023" name="Plant J.">
        <title>The genome of the king protea, Protea cynaroides.</title>
        <authorList>
            <person name="Chang J."/>
            <person name="Duong T.A."/>
            <person name="Schoeman C."/>
            <person name="Ma X."/>
            <person name="Roodt D."/>
            <person name="Barker N."/>
            <person name="Li Z."/>
            <person name="Van de Peer Y."/>
            <person name="Mizrachi E."/>
        </authorList>
    </citation>
    <scope>NUCLEOTIDE SEQUENCE</scope>
    <source>
        <tissue evidence="15">Young leaves</tissue>
    </source>
</reference>
<dbReference type="OrthoDB" id="1372046at2759"/>
<name>A0A9Q0GUG5_9MAGN</name>
<dbReference type="GO" id="GO:0016125">
    <property type="term" value="P:sterol metabolic process"/>
    <property type="evidence" value="ECO:0007669"/>
    <property type="project" value="TreeGrafter"/>
</dbReference>
<keyword evidence="8 13" id="KW-0560">Oxidoreductase</keyword>
<accession>A0A9Q0GUG5</accession>
<protein>
    <recommendedName>
        <fullName evidence="17">Cytochrome P450</fullName>
    </recommendedName>
</protein>
<evidence type="ECO:0000256" key="11">
    <source>
        <dbReference type="ARBA" id="ARBA00023136"/>
    </source>
</evidence>
<dbReference type="PROSITE" id="PS00086">
    <property type="entry name" value="CYTOCHROME_P450"/>
    <property type="match status" value="1"/>
</dbReference>
<dbReference type="AlphaFoldDB" id="A0A9Q0GUG5"/>
<evidence type="ECO:0000256" key="4">
    <source>
        <dbReference type="ARBA" id="ARBA00022617"/>
    </source>
</evidence>
<dbReference type="SUPFAM" id="SSF48264">
    <property type="entry name" value="Cytochrome P450"/>
    <property type="match status" value="1"/>
</dbReference>
<dbReference type="Proteomes" id="UP001141806">
    <property type="component" value="Unassembled WGS sequence"/>
</dbReference>